<evidence type="ECO:0000256" key="3">
    <source>
        <dbReference type="ARBA" id="ARBA00023172"/>
    </source>
</evidence>
<dbReference type="Gene3D" id="1.10.150.130">
    <property type="match status" value="1"/>
</dbReference>
<keyword evidence="3" id="KW-0233">DNA recombination</keyword>
<accession>W0FN78</accession>
<dbReference type="InterPro" id="IPR010998">
    <property type="entry name" value="Integrase_recombinase_N"/>
</dbReference>
<dbReference type="InterPro" id="IPR044068">
    <property type="entry name" value="CB"/>
</dbReference>
<sequence length="399" mass="42927">MQEAIAPSEVGNVDGVRVSLGRYASGRWYATAYVPHARGEGASRRPRHALGEFATADQAASAAMAWAESQRAAWGIAGSSRTADMLSAYIDHLGGVAGREPATVSTYRSLLRCHIVPAIGAIEVADVRPHMVQRMYSKMASSGALAPSSIKLVHELLSGAWKWFRELGAVDLDIMGDVATPRSRKAVTGYFPAHEVRAIREAIAPILADDSAGRNVNARSFAMAVLIALGTGLREGEICGLMRRDVRDGRLSVQRKLTESAGRPEYGIPKDSSVRNLTLPPELDEALQAHFAWQDTWMRRTGPSTPVMCSRCGQPIRPSAVSRWFTQLVRSLGISHGTFHTLRHTHATGLVAGKGNLAEVARRLGHASVNTTIGNYVHASPRDDVELALLSGEVAKGGE</sequence>
<evidence type="ECO:0000256" key="1">
    <source>
        <dbReference type="ARBA" id="ARBA00008857"/>
    </source>
</evidence>
<name>W0FN78_9BACT</name>
<evidence type="ECO:0000256" key="4">
    <source>
        <dbReference type="PROSITE-ProRule" id="PRU01248"/>
    </source>
</evidence>
<dbReference type="Gene3D" id="1.10.443.10">
    <property type="entry name" value="Intergrase catalytic core"/>
    <property type="match status" value="1"/>
</dbReference>
<dbReference type="GO" id="GO:0006310">
    <property type="term" value="P:DNA recombination"/>
    <property type="evidence" value="ECO:0007669"/>
    <property type="project" value="UniProtKB-KW"/>
</dbReference>
<protein>
    <submittedName>
        <fullName evidence="7">Site-specific recombinase XerD</fullName>
    </submittedName>
</protein>
<proteinExistence type="inferred from homology"/>
<dbReference type="AlphaFoldDB" id="W0FN78"/>
<dbReference type="SUPFAM" id="SSF56349">
    <property type="entry name" value="DNA breaking-rejoining enzymes"/>
    <property type="match status" value="1"/>
</dbReference>
<dbReference type="InterPro" id="IPR002104">
    <property type="entry name" value="Integrase_catalytic"/>
</dbReference>
<dbReference type="InterPro" id="IPR011010">
    <property type="entry name" value="DNA_brk_join_enz"/>
</dbReference>
<dbReference type="PANTHER" id="PTHR30349:SF41">
    <property type="entry name" value="INTEGRASE_RECOMBINASE PROTEIN MJ0367-RELATED"/>
    <property type="match status" value="1"/>
</dbReference>
<dbReference type="GO" id="GO:0015074">
    <property type="term" value="P:DNA integration"/>
    <property type="evidence" value="ECO:0007669"/>
    <property type="project" value="InterPro"/>
</dbReference>
<evidence type="ECO:0000256" key="2">
    <source>
        <dbReference type="ARBA" id="ARBA00023125"/>
    </source>
</evidence>
<evidence type="ECO:0000313" key="7">
    <source>
        <dbReference type="EMBL" id="AHF24272.1"/>
    </source>
</evidence>
<feature type="domain" description="Core-binding (CB)" evidence="6">
    <location>
        <begin position="80"/>
        <end position="165"/>
    </location>
</feature>
<organism evidence="7">
    <name type="scientific">uncultured bacterium Contig1770</name>
    <dbReference type="NCBI Taxonomy" id="1393510"/>
    <lineage>
        <taxon>Bacteria</taxon>
        <taxon>environmental samples</taxon>
    </lineage>
</organism>
<dbReference type="Pfam" id="PF00589">
    <property type="entry name" value="Phage_integrase"/>
    <property type="match status" value="1"/>
</dbReference>
<dbReference type="EMBL" id="KC246789">
    <property type="protein sequence ID" value="AHF24272.1"/>
    <property type="molecule type" value="Genomic_DNA"/>
</dbReference>
<keyword evidence="2 4" id="KW-0238">DNA-binding</keyword>
<evidence type="ECO:0000259" key="5">
    <source>
        <dbReference type="PROSITE" id="PS51898"/>
    </source>
</evidence>
<dbReference type="PROSITE" id="PS51898">
    <property type="entry name" value="TYR_RECOMBINASE"/>
    <property type="match status" value="1"/>
</dbReference>
<evidence type="ECO:0000259" key="6">
    <source>
        <dbReference type="PROSITE" id="PS51900"/>
    </source>
</evidence>
<dbReference type="PANTHER" id="PTHR30349">
    <property type="entry name" value="PHAGE INTEGRASE-RELATED"/>
    <property type="match status" value="1"/>
</dbReference>
<dbReference type="GO" id="GO:0003677">
    <property type="term" value="F:DNA binding"/>
    <property type="evidence" value="ECO:0007669"/>
    <property type="project" value="UniProtKB-UniRule"/>
</dbReference>
<dbReference type="InterPro" id="IPR050090">
    <property type="entry name" value="Tyrosine_recombinase_XerCD"/>
</dbReference>
<reference evidence="7" key="1">
    <citation type="journal article" date="2013" name="PLoS ONE">
        <title>Metagenomic insights into the carbohydrate-active enzymes carried by the microorganisms adhering to solid digesta in the rumen of cows.</title>
        <authorList>
            <person name="Wang L."/>
            <person name="Hatem A."/>
            <person name="Catalyurek U.V."/>
            <person name="Morrison M."/>
            <person name="Yu Z."/>
        </authorList>
    </citation>
    <scope>NUCLEOTIDE SEQUENCE</scope>
</reference>
<dbReference type="InterPro" id="IPR013762">
    <property type="entry name" value="Integrase-like_cat_sf"/>
</dbReference>
<dbReference type="CDD" id="cd01189">
    <property type="entry name" value="INT_ICEBs1_C_like"/>
    <property type="match status" value="1"/>
</dbReference>
<feature type="domain" description="Tyr recombinase" evidence="5">
    <location>
        <begin position="194"/>
        <end position="389"/>
    </location>
</feature>
<comment type="similarity">
    <text evidence="1">Belongs to the 'phage' integrase family.</text>
</comment>
<dbReference type="PROSITE" id="PS51900">
    <property type="entry name" value="CB"/>
    <property type="match status" value="1"/>
</dbReference>